<comment type="caution">
    <text evidence="2">The sequence shown here is derived from an EMBL/GenBank/DDBJ whole genome shotgun (WGS) entry which is preliminary data.</text>
</comment>
<name>A0ABQ3F4T7_9ACTN</name>
<dbReference type="Proteomes" id="UP000642673">
    <property type="component" value="Unassembled WGS sequence"/>
</dbReference>
<keyword evidence="3" id="KW-1185">Reference proteome</keyword>
<organism evidence="2 3">
    <name type="scientific">Streptomyces cirratus</name>
    <dbReference type="NCBI Taxonomy" id="68187"/>
    <lineage>
        <taxon>Bacteria</taxon>
        <taxon>Bacillati</taxon>
        <taxon>Actinomycetota</taxon>
        <taxon>Actinomycetes</taxon>
        <taxon>Kitasatosporales</taxon>
        <taxon>Streptomycetaceae</taxon>
        <taxon>Streptomyces</taxon>
    </lineage>
</organism>
<feature type="region of interest" description="Disordered" evidence="1">
    <location>
        <begin position="111"/>
        <end position="182"/>
    </location>
</feature>
<gene>
    <name evidence="2" type="ORF">GCM10010347_55880</name>
</gene>
<sequence>MPACGTCAAGVNLRRLGGRPSPVRGQYPLLVFATGSPHSRVARVHPTRTTTKLLLGVACAVSAVSGCVNVSPTATQPAGTSTGLPPHHEPHGGPGAAVVVQAPALEALKTLPRESARPAASGSSRLPAPRSSGRAPAGPEEAAPPVPDIPEPRRPAKAAAGHPGGLPGPSGRGAEAGRELMRELPVRPADVCALGRRHGRWHPDSPEARICSGVHGG</sequence>
<dbReference type="EMBL" id="BMVP01000015">
    <property type="protein sequence ID" value="GHB78237.1"/>
    <property type="molecule type" value="Genomic_DNA"/>
</dbReference>
<evidence type="ECO:0000313" key="2">
    <source>
        <dbReference type="EMBL" id="GHB78237.1"/>
    </source>
</evidence>
<reference evidence="3" key="1">
    <citation type="journal article" date="2019" name="Int. J. Syst. Evol. Microbiol.">
        <title>The Global Catalogue of Microorganisms (GCM) 10K type strain sequencing project: providing services to taxonomists for standard genome sequencing and annotation.</title>
        <authorList>
            <consortium name="The Broad Institute Genomics Platform"/>
            <consortium name="The Broad Institute Genome Sequencing Center for Infectious Disease"/>
            <person name="Wu L."/>
            <person name="Ma J."/>
        </authorList>
    </citation>
    <scope>NUCLEOTIDE SEQUENCE [LARGE SCALE GENOMIC DNA]</scope>
    <source>
        <strain evidence="3">JCM 4738</strain>
    </source>
</reference>
<protein>
    <submittedName>
        <fullName evidence="2">Lipoprotein</fullName>
    </submittedName>
</protein>
<evidence type="ECO:0000313" key="3">
    <source>
        <dbReference type="Proteomes" id="UP000642673"/>
    </source>
</evidence>
<feature type="region of interest" description="Disordered" evidence="1">
    <location>
        <begin position="74"/>
        <end position="96"/>
    </location>
</feature>
<feature type="compositionally biased region" description="Gly residues" evidence="1">
    <location>
        <begin position="162"/>
        <end position="171"/>
    </location>
</feature>
<feature type="region of interest" description="Disordered" evidence="1">
    <location>
        <begin position="196"/>
        <end position="217"/>
    </location>
</feature>
<evidence type="ECO:0000256" key="1">
    <source>
        <dbReference type="SAM" id="MobiDB-lite"/>
    </source>
</evidence>
<accession>A0ABQ3F4T7</accession>
<keyword evidence="2" id="KW-0449">Lipoprotein</keyword>
<proteinExistence type="predicted"/>